<dbReference type="AlphaFoldDB" id="A0A652YZ61"/>
<reference evidence="1" key="1">
    <citation type="submission" date="2019-07" db="EMBL/GenBank/DDBJ databases">
        <title>Genomic Encyclopedia of Type Strains, Phase IV (KMG-IV): sequencing the most valuable type-strain genomes for metagenomic binning, comparative biology and taxonomic classification.</title>
        <authorList>
            <person name="Goeker M."/>
        </authorList>
    </citation>
    <scope>NUCLEOTIDE SEQUENCE</scope>
    <source>
        <strain evidence="1">DSM 44596</strain>
    </source>
</reference>
<evidence type="ECO:0000313" key="1">
    <source>
        <dbReference type="EMBL" id="TYQ08985.1"/>
    </source>
</evidence>
<gene>
    <name evidence="1" type="ORF">FNL38_1011363</name>
</gene>
<protein>
    <submittedName>
        <fullName evidence="1">Uncharacterized protein</fullName>
    </submittedName>
</protein>
<comment type="caution">
    <text evidence="1">The sequence shown here is derived from an EMBL/GenBank/DDBJ whole genome shotgun (WGS) entry which is preliminary data.</text>
</comment>
<accession>A0A652YZ61</accession>
<sequence>MEVVTTYSTSLTLEVAMQSSCAEHTATARGRGVAALDALAART</sequence>
<dbReference type="EMBL" id="VNIQ01000001">
    <property type="protein sequence ID" value="TYQ08985.1"/>
    <property type="molecule type" value="Genomic_DNA"/>
</dbReference>
<proteinExistence type="predicted"/>
<name>A0A652YZ61_NOCGL</name>
<organism evidence="1">
    <name type="scientific">Nocardia globerula</name>
    <dbReference type="NCBI Taxonomy" id="1818"/>
    <lineage>
        <taxon>Bacteria</taxon>
        <taxon>Bacillati</taxon>
        <taxon>Actinomycetota</taxon>
        <taxon>Actinomycetes</taxon>
        <taxon>Mycobacteriales</taxon>
        <taxon>Nocardiaceae</taxon>
        <taxon>Nocardia</taxon>
    </lineage>
</organism>